<keyword evidence="1" id="KW-1133">Transmembrane helix</keyword>
<evidence type="ECO:0000256" key="1">
    <source>
        <dbReference type="SAM" id="Phobius"/>
    </source>
</evidence>
<dbReference type="OrthoDB" id="3267160at2"/>
<dbReference type="EMBL" id="CP014228">
    <property type="protein sequence ID" value="AMD87490.1"/>
    <property type="molecule type" value="Genomic_DNA"/>
</dbReference>
<accession>A0A0X8JER8</accession>
<keyword evidence="1" id="KW-0812">Transmembrane</keyword>
<evidence type="ECO:0000313" key="2">
    <source>
        <dbReference type="EMBL" id="AMD87490.1"/>
    </source>
</evidence>
<dbReference type="STRING" id="111015.AXF14_07720"/>
<proteinExistence type="predicted"/>
<dbReference type="RefSeq" id="WP_067942202.1">
    <property type="nucleotide sequence ID" value="NZ_CAUSVG010000127.1"/>
</dbReference>
<feature type="transmembrane region" description="Helical" evidence="1">
    <location>
        <begin position="6"/>
        <end position="24"/>
    </location>
</feature>
<dbReference type="InterPro" id="IPR019675">
    <property type="entry name" value="DUF2550"/>
</dbReference>
<gene>
    <name evidence="2" type="ORF">AXF14_07720</name>
</gene>
<evidence type="ECO:0000313" key="3">
    <source>
        <dbReference type="Proteomes" id="UP000065220"/>
    </source>
</evidence>
<name>A0A0X8JER8_ACTRD</name>
<dbReference type="KEGG" id="ard:AXF14_07720"/>
<keyword evidence="1" id="KW-0472">Membrane</keyword>
<sequence>MVWDVLGGVAVVILVLAVAFLIRLRRLAGRVGAFELALRRTGQRGWASGIGVFGDDDVEWYRLVSLGWRPRLRFRRPDIELGELRHRGSNGRIVDVELDCAGRHYDLAMLEDSHSALVAWLESAAPHQPTLF</sequence>
<protein>
    <recommendedName>
        <fullName evidence="4">DUF2550 domain-containing protein</fullName>
    </recommendedName>
</protein>
<keyword evidence="3" id="KW-1185">Reference proteome</keyword>
<dbReference type="Proteomes" id="UP000065220">
    <property type="component" value="Chromosome"/>
</dbReference>
<organism evidence="2 3">
    <name type="scientific">Actinomyces radicidentis</name>
    <dbReference type="NCBI Taxonomy" id="111015"/>
    <lineage>
        <taxon>Bacteria</taxon>
        <taxon>Bacillati</taxon>
        <taxon>Actinomycetota</taxon>
        <taxon>Actinomycetes</taxon>
        <taxon>Actinomycetales</taxon>
        <taxon>Actinomycetaceae</taxon>
        <taxon>Actinomyces</taxon>
    </lineage>
</organism>
<reference evidence="3" key="1">
    <citation type="submission" date="2016-02" db="EMBL/GenBank/DDBJ databases">
        <authorList>
            <person name="Holder M.E."/>
            <person name="Ajami N.J."/>
            <person name="Petrosino J.F."/>
        </authorList>
    </citation>
    <scope>NUCLEOTIDE SEQUENCE [LARGE SCALE GENOMIC DNA]</scope>
    <source>
        <strain evidence="3">CCUG 36733</strain>
    </source>
</reference>
<dbReference type="AlphaFoldDB" id="A0A0X8JER8"/>
<evidence type="ECO:0008006" key="4">
    <source>
        <dbReference type="Google" id="ProtNLM"/>
    </source>
</evidence>
<dbReference type="Pfam" id="PF10739">
    <property type="entry name" value="DUF2550"/>
    <property type="match status" value="1"/>
</dbReference>